<proteinExistence type="evidence at transcript level"/>
<dbReference type="AlphaFoldDB" id="A0A0K8RHJ3"/>
<reference evidence="1" key="1">
    <citation type="submission" date="2012-12" db="EMBL/GenBank/DDBJ databases">
        <title>Identification and characterization of a phenylalanine ammonia-lyase gene family in Isatis indigotica Fort.</title>
        <authorList>
            <person name="Liu Q."/>
            <person name="Chen J."/>
            <person name="Zhou X."/>
            <person name="Di P."/>
            <person name="Xiao Y."/>
            <person name="Xuan H."/>
            <person name="Zhang L."/>
            <person name="Chen W."/>
        </authorList>
    </citation>
    <scope>NUCLEOTIDE SEQUENCE</scope>
    <source>
        <tissue evidence="1">Salivary gland</tissue>
    </source>
</reference>
<dbReference type="EMBL" id="GADI01003208">
    <property type="protein sequence ID" value="JAA70600.1"/>
    <property type="molecule type" value="mRNA"/>
</dbReference>
<evidence type="ECO:0000313" key="1">
    <source>
        <dbReference type="EMBL" id="JAA70600.1"/>
    </source>
</evidence>
<organism evidence="1">
    <name type="scientific">Ixodes ricinus</name>
    <name type="common">Common tick</name>
    <name type="synonym">Acarus ricinus</name>
    <dbReference type="NCBI Taxonomy" id="34613"/>
    <lineage>
        <taxon>Eukaryota</taxon>
        <taxon>Metazoa</taxon>
        <taxon>Ecdysozoa</taxon>
        <taxon>Arthropoda</taxon>
        <taxon>Chelicerata</taxon>
        <taxon>Arachnida</taxon>
        <taxon>Acari</taxon>
        <taxon>Parasitiformes</taxon>
        <taxon>Ixodida</taxon>
        <taxon>Ixodoidea</taxon>
        <taxon>Ixodidae</taxon>
        <taxon>Ixodinae</taxon>
        <taxon>Ixodes</taxon>
    </lineage>
</organism>
<sequence length="147" mass="16817">MSWGKGRRTPSDQAPSRLWHSRSSLRCSPFSPSTCSMFSRKYSSSSSCTSMRKLELRTLLSRTWRYTSNLDLSTAVFFCSRSTSLRAHFSRTLSRALFYGQELDDPTLSGVRRHADVQPSILGCILRNPTKSRTRHCGTLSCHFWVR</sequence>
<accession>A0A0K8RHJ3</accession>
<protein>
    <submittedName>
        <fullName evidence="1">Uncharacterized protein</fullName>
    </submittedName>
</protein>
<name>A0A0K8RHJ3_IXORI</name>